<protein>
    <submittedName>
        <fullName evidence="2">YdcF family protein</fullName>
    </submittedName>
</protein>
<dbReference type="EMBL" id="JAWXXV010000001">
    <property type="protein sequence ID" value="MDX5982942.1"/>
    <property type="molecule type" value="Genomic_DNA"/>
</dbReference>
<accession>A0ABU4PIH0</accession>
<comment type="caution">
    <text evidence="2">The sequence shown here is derived from an EMBL/GenBank/DDBJ whole genome shotgun (WGS) entry which is preliminary data.</text>
</comment>
<dbReference type="Proteomes" id="UP001279660">
    <property type="component" value="Unassembled WGS sequence"/>
</dbReference>
<reference evidence="2 3" key="1">
    <citation type="submission" date="2023-11" db="EMBL/GenBank/DDBJ databases">
        <title>MicrobeMod: A computational toolkit for identifying prokaryotic methylation and restriction-modification with nanopore sequencing.</title>
        <authorList>
            <person name="Crits-Christoph A."/>
            <person name="Kang S.C."/>
            <person name="Lee H."/>
            <person name="Ostrov N."/>
        </authorList>
    </citation>
    <scope>NUCLEOTIDE SEQUENCE [LARGE SCALE GENOMIC DNA]</scope>
    <source>
        <strain evidence="2 3">ATCC 14820</strain>
    </source>
</reference>
<organism evidence="2 3">
    <name type="scientific">Sphingomonas echinoides</name>
    <dbReference type="NCBI Taxonomy" id="59803"/>
    <lineage>
        <taxon>Bacteria</taxon>
        <taxon>Pseudomonadati</taxon>
        <taxon>Pseudomonadota</taxon>
        <taxon>Alphaproteobacteria</taxon>
        <taxon>Sphingomonadales</taxon>
        <taxon>Sphingomonadaceae</taxon>
        <taxon>Sphingomonas</taxon>
    </lineage>
</organism>
<proteinExistence type="predicted"/>
<dbReference type="Pfam" id="PF02698">
    <property type="entry name" value="DUF218"/>
    <property type="match status" value="1"/>
</dbReference>
<evidence type="ECO:0000313" key="2">
    <source>
        <dbReference type="EMBL" id="MDX5982942.1"/>
    </source>
</evidence>
<sequence>MIARVLGVLALLWMLGFAVFLATMPVPLAGPRTDAIVVLTGSAGRIDRGLALLQGHMAKRMLISGVAPEVRPAELAHEYRVSPALFACCVDLGHEAVDTRSNADETADWVRTHGYKTVRLVTSDWHLARARLELVNALDGDATVFGDGVPSSPRYAVLIGEYNKLILRKAALLIGAVT</sequence>
<gene>
    <name evidence="2" type="ORF">SIL82_01610</name>
</gene>
<dbReference type="CDD" id="cd06259">
    <property type="entry name" value="YdcF-like"/>
    <property type="match status" value="1"/>
</dbReference>
<evidence type="ECO:0000313" key="3">
    <source>
        <dbReference type="Proteomes" id="UP001279660"/>
    </source>
</evidence>
<dbReference type="RefSeq" id="WP_010405876.1">
    <property type="nucleotide sequence ID" value="NZ_JAWXXV010000001.1"/>
</dbReference>
<keyword evidence="3" id="KW-1185">Reference proteome</keyword>
<feature type="domain" description="DUF218" evidence="1">
    <location>
        <begin position="34"/>
        <end position="136"/>
    </location>
</feature>
<name>A0ABU4PIH0_9SPHN</name>
<evidence type="ECO:0000259" key="1">
    <source>
        <dbReference type="Pfam" id="PF02698"/>
    </source>
</evidence>
<dbReference type="InterPro" id="IPR003848">
    <property type="entry name" value="DUF218"/>
</dbReference>